<dbReference type="Proteomes" id="UP000579250">
    <property type="component" value="Unassembled WGS sequence"/>
</dbReference>
<sequence>MARYYELSAPPEGLARDLGRGGDRVAALLHGVSAHLPADGAPPPRRDEGRIPAAVAGAPVRPTGDVPAALLDRVDDGWLARLEHRRHVARRRLLDAGREDRLELAEHVAMLVATPRLRPADPGDADALAMSGAILWLVGTLVAIALTDDRDDALAELITRGWWPVGPVDGVFLIAPLDLPSRPRSGLPEGSRHA</sequence>
<dbReference type="RefSeq" id="WP_067630459.1">
    <property type="nucleotide sequence ID" value="NZ_JAAXPI010000076.1"/>
</dbReference>
<accession>A0A846ZE60</accession>
<evidence type="ECO:0000313" key="2">
    <source>
        <dbReference type="Proteomes" id="UP000579250"/>
    </source>
</evidence>
<name>A0A846ZE60_9ACTN</name>
<gene>
    <name evidence="1" type="ORF">HGB48_31760</name>
</gene>
<evidence type="ECO:0000313" key="1">
    <source>
        <dbReference type="EMBL" id="NKZ08276.1"/>
    </source>
</evidence>
<reference evidence="1 2" key="1">
    <citation type="submission" date="2020-04" db="EMBL/GenBank/DDBJ databases">
        <title>MicrobeNet Type strains.</title>
        <authorList>
            <person name="Nicholson A.C."/>
        </authorList>
    </citation>
    <scope>NUCLEOTIDE SEQUENCE [LARGE SCALE GENOMIC DNA]</scope>
    <source>
        <strain evidence="1 2">ATCC BAA-277</strain>
    </source>
</reference>
<keyword evidence="2" id="KW-1185">Reference proteome</keyword>
<proteinExistence type="predicted"/>
<comment type="caution">
    <text evidence="1">The sequence shown here is derived from an EMBL/GenBank/DDBJ whole genome shotgun (WGS) entry which is preliminary data.</text>
</comment>
<organism evidence="1 2">
    <name type="scientific">Actinomadura latina</name>
    <dbReference type="NCBI Taxonomy" id="163603"/>
    <lineage>
        <taxon>Bacteria</taxon>
        <taxon>Bacillati</taxon>
        <taxon>Actinomycetota</taxon>
        <taxon>Actinomycetes</taxon>
        <taxon>Streptosporangiales</taxon>
        <taxon>Thermomonosporaceae</taxon>
        <taxon>Actinomadura</taxon>
    </lineage>
</organism>
<dbReference type="EMBL" id="JAAXPI010000076">
    <property type="protein sequence ID" value="NKZ08276.1"/>
    <property type="molecule type" value="Genomic_DNA"/>
</dbReference>
<dbReference type="AlphaFoldDB" id="A0A846ZE60"/>
<protein>
    <submittedName>
        <fullName evidence="1">Uncharacterized protein</fullName>
    </submittedName>
</protein>